<reference evidence="5" key="1">
    <citation type="journal article" date="2021" name="Nat. Commun.">
        <title>Genetic determinants of endophytism in the Arabidopsis root mycobiome.</title>
        <authorList>
            <person name="Mesny F."/>
            <person name="Miyauchi S."/>
            <person name="Thiergart T."/>
            <person name="Pickel B."/>
            <person name="Atanasova L."/>
            <person name="Karlsson M."/>
            <person name="Huettel B."/>
            <person name="Barry K.W."/>
            <person name="Haridas S."/>
            <person name="Chen C."/>
            <person name="Bauer D."/>
            <person name="Andreopoulos W."/>
            <person name="Pangilinan J."/>
            <person name="LaButti K."/>
            <person name="Riley R."/>
            <person name="Lipzen A."/>
            <person name="Clum A."/>
            <person name="Drula E."/>
            <person name="Henrissat B."/>
            <person name="Kohler A."/>
            <person name="Grigoriev I.V."/>
            <person name="Martin F.M."/>
            <person name="Hacquard S."/>
        </authorList>
    </citation>
    <scope>NUCLEOTIDE SEQUENCE</scope>
    <source>
        <strain evidence="5">MPI-CAGE-AT-0147</strain>
    </source>
</reference>
<dbReference type="SUPFAM" id="SSF53474">
    <property type="entry name" value="alpha/beta-Hydrolases"/>
    <property type="match status" value="1"/>
</dbReference>
<evidence type="ECO:0000259" key="4">
    <source>
        <dbReference type="Pfam" id="PF00135"/>
    </source>
</evidence>
<dbReference type="Pfam" id="PF00135">
    <property type="entry name" value="COesterase"/>
    <property type="match status" value="1"/>
</dbReference>
<feature type="chain" id="PRO_5040543048" description="Carboxylic ester hydrolase" evidence="3">
    <location>
        <begin position="19"/>
        <end position="470"/>
    </location>
</feature>
<dbReference type="EC" id="3.1.1.-" evidence="3"/>
<comment type="caution">
    <text evidence="5">The sequence shown here is derived from an EMBL/GenBank/DDBJ whole genome shotgun (WGS) entry which is preliminary data.</text>
</comment>
<keyword evidence="6" id="KW-1185">Reference proteome</keyword>
<feature type="signal peptide" evidence="3">
    <location>
        <begin position="1"/>
        <end position="18"/>
    </location>
</feature>
<dbReference type="PANTHER" id="PTHR43918:SF4">
    <property type="entry name" value="CARBOXYLIC ESTER HYDROLASE"/>
    <property type="match status" value="1"/>
</dbReference>
<evidence type="ECO:0000313" key="5">
    <source>
        <dbReference type="EMBL" id="KAH7111232.1"/>
    </source>
</evidence>
<dbReference type="InterPro" id="IPR019819">
    <property type="entry name" value="Carboxylesterase_B_CS"/>
</dbReference>
<organism evidence="5 6">
    <name type="scientific">Dactylonectria macrodidyma</name>
    <dbReference type="NCBI Taxonomy" id="307937"/>
    <lineage>
        <taxon>Eukaryota</taxon>
        <taxon>Fungi</taxon>
        <taxon>Dikarya</taxon>
        <taxon>Ascomycota</taxon>
        <taxon>Pezizomycotina</taxon>
        <taxon>Sordariomycetes</taxon>
        <taxon>Hypocreomycetidae</taxon>
        <taxon>Hypocreales</taxon>
        <taxon>Nectriaceae</taxon>
        <taxon>Dactylonectria</taxon>
    </lineage>
</organism>
<dbReference type="PANTHER" id="PTHR43918">
    <property type="entry name" value="ACETYLCHOLINESTERASE"/>
    <property type="match status" value="1"/>
</dbReference>
<sequence length="470" mass="50472">MWLSHIATLSLLIATARSGSSTTVSVPTRQGVVIGLIEDDTPSVRQFLSIPFAVPPIGNLRFAPPKPIKEVGFIKATKMGPSCMQVVGTASPPELGIEGGNPNPKLSEDCLTLSIWTPNGKNRGSKLPVIVFVHGGAFIAGGQNVPYDIPAQWVERTKHHIVVAINYRLGFFGFPTSAALGEHNLGLLDQRLAIEWVRDSIAEFGGDPSRILLWGQSAGAISIGYYQYAFVDDPIVSGFAMDSGSELTLGGKEADNHDDFTTVTQKLDCGGRSAAAELACVRKRPSEVIINAVKNSGLVFFSPIADEKLVFADYNKQAAAGRISKLPAIIGSNADENSVFAICPSFRTSMQVAPRPNRLKAGAPTFRYQFHGNFTNLSHNGTMGAYHGSELPLLMGTHSLYRGNSTELEWATSAAMQDAWVAFARGGVDGLAKKAGWPLYDNVESGKLMFFGKDVPKSIGNSRDVELQCN</sequence>
<dbReference type="AlphaFoldDB" id="A0A9P9D2D7"/>
<dbReference type="InterPro" id="IPR019826">
    <property type="entry name" value="Carboxylesterase_B_AS"/>
</dbReference>
<evidence type="ECO:0000313" key="6">
    <source>
        <dbReference type="Proteomes" id="UP000738349"/>
    </source>
</evidence>
<dbReference type="OrthoDB" id="408631at2759"/>
<dbReference type="Gene3D" id="3.40.50.1820">
    <property type="entry name" value="alpha/beta hydrolase"/>
    <property type="match status" value="2"/>
</dbReference>
<dbReference type="GO" id="GO:0052689">
    <property type="term" value="F:carboxylic ester hydrolase activity"/>
    <property type="evidence" value="ECO:0007669"/>
    <property type="project" value="TreeGrafter"/>
</dbReference>
<evidence type="ECO:0000256" key="1">
    <source>
        <dbReference type="ARBA" id="ARBA00005964"/>
    </source>
</evidence>
<gene>
    <name evidence="5" type="ORF">EDB81DRAFT_671600</name>
</gene>
<feature type="domain" description="Carboxylesterase type B" evidence="4">
    <location>
        <begin position="25"/>
        <end position="341"/>
    </location>
</feature>
<name>A0A9P9D2D7_9HYPO</name>
<dbReference type="PROSITE" id="PS00122">
    <property type="entry name" value="CARBOXYLESTERASE_B_1"/>
    <property type="match status" value="1"/>
</dbReference>
<dbReference type="InterPro" id="IPR002018">
    <property type="entry name" value="CarbesteraseB"/>
</dbReference>
<accession>A0A9P9D2D7</accession>
<keyword evidence="2 3" id="KW-0378">Hydrolase</keyword>
<dbReference type="EMBL" id="JAGMUV010000042">
    <property type="protein sequence ID" value="KAH7111232.1"/>
    <property type="molecule type" value="Genomic_DNA"/>
</dbReference>
<proteinExistence type="inferred from homology"/>
<dbReference type="InterPro" id="IPR029058">
    <property type="entry name" value="AB_hydrolase_fold"/>
</dbReference>
<dbReference type="PROSITE" id="PS00941">
    <property type="entry name" value="CARBOXYLESTERASE_B_2"/>
    <property type="match status" value="1"/>
</dbReference>
<evidence type="ECO:0000256" key="3">
    <source>
        <dbReference type="RuleBase" id="RU361235"/>
    </source>
</evidence>
<comment type="similarity">
    <text evidence="1 3">Belongs to the type-B carboxylesterase/lipase family.</text>
</comment>
<keyword evidence="3" id="KW-0732">Signal</keyword>
<dbReference type="Proteomes" id="UP000738349">
    <property type="component" value="Unassembled WGS sequence"/>
</dbReference>
<protein>
    <recommendedName>
        <fullName evidence="3">Carboxylic ester hydrolase</fullName>
        <ecNumber evidence="3">3.1.1.-</ecNumber>
    </recommendedName>
</protein>
<evidence type="ECO:0000256" key="2">
    <source>
        <dbReference type="ARBA" id="ARBA00022801"/>
    </source>
</evidence>
<dbReference type="InterPro" id="IPR050654">
    <property type="entry name" value="AChE-related_enzymes"/>
</dbReference>